<protein>
    <submittedName>
        <fullName evidence="1">Uncharacterized protein</fullName>
    </submittedName>
</protein>
<evidence type="ECO:0000313" key="2">
    <source>
        <dbReference type="Proteomes" id="UP000239735"/>
    </source>
</evidence>
<dbReference type="EMBL" id="OKRB01000128">
    <property type="protein sequence ID" value="SPE28657.1"/>
    <property type="molecule type" value="Genomic_DNA"/>
</dbReference>
<accession>A0A2N9LZL3</accession>
<dbReference type="Proteomes" id="UP000239735">
    <property type="component" value="Unassembled WGS sequence"/>
</dbReference>
<sequence length="231" mass="25190">MWDCTHPRHRVDVSIHGLAPHFRLDVVVSLWRQVAGKNETPASGDSGFESRQARSSGVVVQAEANWNDEAVRGALATAIQPGLTAGRIGLGWEQRSGSPGSYFALDGRVPLFIATRDKQLFLANDSDLLEKMLARGQNATQSTQGGVTYTGAYRHSPREQQNSRALFTMLDKTASAVGDDQAMQSQGQSPAFFSGNMASLSRMFSNLSLETVQEKDEGAKVTQTVTYQWSH</sequence>
<organism evidence="1 2">
    <name type="scientific">Candidatus Sulfuritelmatomonas gaucii</name>
    <dbReference type="NCBI Taxonomy" id="2043161"/>
    <lineage>
        <taxon>Bacteria</taxon>
        <taxon>Pseudomonadati</taxon>
        <taxon>Acidobacteriota</taxon>
        <taxon>Terriglobia</taxon>
        <taxon>Terriglobales</taxon>
        <taxon>Acidobacteriaceae</taxon>
        <taxon>Candidatus Sulfuritelmatomonas</taxon>
    </lineage>
</organism>
<dbReference type="AlphaFoldDB" id="A0A2N9LZL3"/>
<gene>
    <name evidence="1" type="ORF">SBA5_680018</name>
</gene>
<reference evidence="2" key="1">
    <citation type="submission" date="2018-02" db="EMBL/GenBank/DDBJ databases">
        <authorList>
            <person name="Hausmann B."/>
        </authorList>
    </citation>
    <scope>NUCLEOTIDE SEQUENCE [LARGE SCALE GENOMIC DNA]</scope>
    <source>
        <strain evidence="2">Peat soil MAG SbA5</strain>
    </source>
</reference>
<proteinExistence type="predicted"/>
<evidence type="ECO:0000313" key="1">
    <source>
        <dbReference type="EMBL" id="SPE28657.1"/>
    </source>
</evidence>
<name>A0A2N9LZL3_9BACT</name>